<keyword evidence="3" id="KW-1185">Reference proteome</keyword>
<dbReference type="Pfam" id="PF14111">
    <property type="entry name" value="DUF4283"/>
    <property type="match status" value="1"/>
</dbReference>
<sequence>MSLIVNQRNKTHAPISIPDEDVVTLDASDVNVITEDFSKSLIGRIMADRSFSFGLGESSFTAIWNYPEGLKIKSLGDNIYQFSFVKETDMLRFKRGSPWLFKQYLIHVQPWNNETILEVSSFSVISMWIQLWEMPDFCKTREAATKIGEKLGSICCGFLGHEARNCDLYLQLSIADSNVTLNWRTNLRADQLGWRVVAAKENTNPNSGGKHSSFNQTNKKPTPVSLIKSFASLSCKDKDLDKSITEENSASSIPTVLSPYGSQTIVQSSFMIGPNSNASVTRHKRQKLKHMARKGTSNASCQNITGLKRPTETTELEAEVGDNAGSRVFVAEGEKGANPVKAPTGQ</sequence>
<protein>
    <recommendedName>
        <fullName evidence="1">DUF4283 domain-containing protein</fullName>
    </recommendedName>
</protein>
<gene>
    <name evidence="2" type="ORF">PIB30_024242</name>
</gene>
<organism evidence="2 3">
    <name type="scientific">Stylosanthes scabra</name>
    <dbReference type="NCBI Taxonomy" id="79078"/>
    <lineage>
        <taxon>Eukaryota</taxon>
        <taxon>Viridiplantae</taxon>
        <taxon>Streptophyta</taxon>
        <taxon>Embryophyta</taxon>
        <taxon>Tracheophyta</taxon>
        <taxon>Spermatophyta</taxon>
        <taxon>Magnoliopsida</taxon>
        <taxon>eudicotyledons</taxon>
        <taxon>Gunneridae</taxon>
        <taxon>Pentapetalae</taxon>
        <taxon>rosids</taxon>
        <taxon>fabids</taxon>
        <taxon>Fabales</taxon>
        <taxon>Fabaceae</taxon>
        <taxon>Papilionoideae</taxon>
        <taxon>50 kb inversion clade</taxon>
        <taxon>dalbergioids sensu lato</taxon>
        <taxon>Dalbergieae</taxon>
        <taxon>Pterocarpus clade</taxon>
        <taxon>Stylosanthes</taxon>
    </lineage>
</organism>
<name>A0ABU6T9E9_9FABA</name>
<dbReference type="InterPro" id="IPR025558">
    <property type="entry name" value="DUF4283"/>
</dbReference>
<evidence type="ECO:0000259" key="1">
    <source>
        <dbReference type="Pfam" id="PF14111"/>
    </source>
</evidence>
<dbReference type="EMBL" id="JASCZI010090707">
    <property type="protein sequence ID" value="MED6145341.1"/>
    <property type="molecule type" value="Genomic_DNA"/>
</dbReference>
<reference evidence="2 3" key="1">
    <citation type="journal article" date="2023" name="Plants (Basel)">
        <title>Bridging the Gap: Combining Genomics and Transcriptomics Approaches to Understand Stylosanthes scabra, an Orphan Legume from the Brazilian Caatinga.</title>
        <authorList>
            <person name="Ferreira-Neto J.R.C."/>
            <person name="da Silva M.D."/>
            <person name="Binneck E."/>
            <person name="de Melo N.F."/>
            <person name="da Silva R.H."/>
            <person name="de Melo A.L.T.M."/>
            <person name="Pandolfi V."/>
            <person name="Bustamante F.O."/>
            <person name="Brasileiro-Vidal A.C."/>
            <person name="Benko-Iseppon A.M."/>
        </authorList>
    </citation>
    <scope>NUCLEOTIDE SEQUENCE [LARGE SCALE GENOMIC DNA]</scope>
    <source>
        <tissue evidence="2">Leaves</tissue>
    </source>
</reference>
<dbReference type="PANTHER" id="PTHR31286:SF178">
    <property type="entry name" value="DUF4283 DOMAIN-CONTAINING PROTEIN"/>
    <property type="match status" value="1"/>
</dbReference>
<evidence type="ECO:0000313" key="2">
    <source>
        <dbReference type="EMBL" id="MED6145341.1"/>
    </source>
</evidence>
<feature type="domain" description="DUF4283" evidence="1">
    <location>
        <begin position="34"/>
        <end position="115"/>
    </location>
</feature>
<dbReference type="Proteomes" id="UP001341840">
    <property type="component" value="Unassembled WGS sequence"/>
</dbReference>
<comment type="caution">
    <text evidence="2">The sequence shown here is derived from an EMBL/GenBank/DDBJ whole genome shotgun (WGS) entry which is preliminary data.</text>
</comment>
<proteinExistence type="predicted"/>
<dbReference type="PANTHER" id="PTHR31286">
    <property type="entry name" value="GLYCINE-RICH CELL WALL STRUCTURAL PROTEIN 1.8-LIKE"/>
    <property type="match status" value="1"/>
</dbReference>
<accession>A0ABU6T9E9</accession>
<evidence type="ECO:0000313" key="3">
    <source>
        <dbReference type="Proteomes" id="UP001341840"/>
    </source>
</evidence>
<dbReference type="InterPro" id="IPR040256">
    <property type="entry name" value="At4g02000-like"/>
</dbReference>